<evidence type="ECO:0000256" key="3">
    <source>
        <dbReference type="PROSITE-ProRule" id="PRU00110"/>
    </source>
</evidence>
<dbReference type="PANTHER" id="PTHR45339:SF5">
    <property type="entry name" value="HISTIDINE KINASE"/>
    <property type="match status" value="1"/>
</dbReference>
<dbReference type="Pfam" id="PF00072">
    <property type="entry name" value="Response_reg"/>
    <property type="match status" value="1"/>
</dbReference>
<feature type="modified residue" description="4-aspartylphosphate" evidence="4">
    <location>
        <position position="190"/>
    </location>
</feature>
<feature type="domain" description="HPt" evidence="7">
    <location>
        <begin position="297"/>
        <end position="390"/>
    </location>
</feature>
<dbReference type="RefSeq" id="WP_187716670.1">
    <property type="nucleotide sequence ID" value="NZ_JACTAH010000001.1"/>
</dbReference>
<keyword evidence="2" id="KW-0902">Two-component regulatory system</keyword>
<dbReference type="PROSITE" id="PS50894">
    <property type="entry name" value="HPT"/>
    <property type="match status" value="1"/>
</dbReference>
<dbReference type="InterPro" id="IPR011006">
    <property type="entry name" value="CheY-like_superfamily"/>
</dbReference>
<evidence type="ECO:0000259" key="7">
    <source>
        <dbReference type="PROSITE" id="PS50894"/>
    </source>
</evidence>
<evidence type="ECO:0000313" key="9">
    <source>
        <dbReference type="Proteomes" id="UP000603602"/>
    </source>
</evidence>
<dbReference type="SUPFAM" id="SSF55785">
    <property type="entry name" value="PYP-like sensor domain (PAS domain)"/>
    <property type="match status" value="1"/>
</dbReference>
<dbReference type="SMART" id="SM00073">
    <property type="entry name" value="HPT"/>
    <property type="match status" value="1"/>
</dbReference>
<dbReference type="SMART" id="SM00448">
    <property type="entry name" value="REC"/>
    <property type="match status" value="1"/>
</dbReference>
<dbReference type="Gene3D" id="1.20.120.160">
    <property type="entry name" value="HPT domain"/>
    <property type="match status" value="1"/>
</dbReference>
<organism evidence="8 9">
    <name type="scientific">Thauera sedimentorum</name>
    <dbReference type="NCBI Taxonomy" id="2767595"/>
    <lineage>
        <taxon>Bacteria</taxon>
        <taxon>Pseudomonadati</taxon>
        <taxon>Pseudomonadota</taxon>
        <taxon>Betaproteobacteria</taxon>
        <taxon>Rhodocyclales</taxon>
        <taxon>Zoogloeaceae</taxon>
        <taxon>Thauera</taxon>
    </lineage>
</organism>
<dbReference type="InterPro" id="IPR035965">
    <property type="entry name" value="PAS-like_dom_sf"/>
</dbReference>
<feature type="compositionally biased region" description="Basic and acidic residues" evidence="5">
    <location>
        <begin position="118"/>
        <end position="131"/>
    </location>
</feature>
<keyword evidence="1 4" id="KW-0597">Phosphoprotein</keyword>
<gene>
    <name evidence="8" type="ORF">IFO67_03045</name>
</gene>
<dbReference type="Pfam" id="PF01627">
    <property type="entry name" value="Hpt"/>
    <property type="match status" value="1"/>
</dbReference>
<protein>
    <submittedName>
        <fullName evidence="8">Response regulator</fullName>
    </submittedName>
</protein>
<evidence type="ECO:0000256" key="5">
    <source>
        <dbReference type="SAM" id="MobiDB-lite"/>
    </source>
</evidence>
<comment type="caution">
    <text evidence="8">The sequence shown here is derived from an EMBL/GenBank/DDBJ whole genome shotgun (WGS) entry which is preliminary data.</text>
</comment>
<dbReference type="Gene3D" id="3.40.50.2300">
    <property type="match status" value="1"/>
</dbReference>
<name>A0ABR9B6N5_9RHOO</name>
<accession>A0ABR9B6N5</accession>
<dbReference type="InterPro" id="IPR001789">
    <property type="entry name" value="Sig_transdc_resp-reg_receiver"/>
</dbReference>
<proteinExistence type="predicted"/>
<keyword evidence="9" id="KW-1185">Reference proteome</keyword>
<reference evidence="9" key="1">
    <citation type="submission" date="2023-07" db="EMBL/GenBank/DDBJ databases">
        <title>Thauera sp. CAU 1555 isolated from sand of Yaerae Beach.</title>
        <authorList>
            <person name="Kim W."/>
        </authorList>
    </citation>
    <scope>NUCLEOTIDE SEQUENCE [LARGE SCALE GENOMIC DNA]</scope>
    <source>
        <strain evidence="9">CAU 1555</strain>
    </source>
</reference>
<dbReference type="PANTHER" id="PTHR45339">
    <property type="entry name" value="HYBRID SIGNAL TRANSDUCTION HISTIDINE KINASE J"/>
    <property type="match status" value="1"/>
</dbReference>
<dbReference type="InterPro" id="IPR008207">
    <property type="entry name" value="Sig_transdc_His_kin_Hpt_dom"/>
</dbReference>
<dbReference type="SUPFAM" id="SSF52172">
    <property type="entry name" value="CheY-like"/>
    <property type="match status" value="1"/>
</dbReference>
<evidence type="ECO:0000313" key="8">
    <source>
        <dbReference type="EMBL" id="MBD8501851.1"/>
    </source>
</evidence>
<sequence>MMNLSADRLLDVLPVGVLLLAQSGNRSFGVVRCNPVAAAMLGRPGEELSGVDLAALWPAAQAHLAGGAVPNASVELLAPHGTQMLRLQRFELSDGLSGLLVQASAQGGEGDSSPGMHRVPDTSMREEEGKGRAARATRTQRVLVVEDHPVNRMLAIRILEDAGFDVVTADDGVQALEYLDGHTVDLVLMDCHMPRMDGLEATRQLRERERKSGARTVPVLALTAHGSHSERAACLAAGMNDFMSKPYVAAELVAMVERHLLAGPAEMESPLPDEGRAEQVSDALLDMGVLAELREALGDDLKEIVDHFLFQLDDQLRDIHGALARGDAQAVTMHAHTLKGSASNLGVTRLAALAAEIEQDGRRGDLEAARERCEALQGCAAATCEQLGVLGYAARQGRI</sequence>
<evidence type="ECO:0000256" key="2">
    <source>
        <dbReference type="ARBA" id="ARBA00023012"/>
    </source>
</evidence>
<dbReference type="SUPFAM" id="SSF47226">
    <property type="entry name" value="Histidine-containing phosphotransfer domain, HPT domain"/>
    <property type="match status" value="1"/>
</dbReference>
<dbReference type="CDD" id="cd17546">
    <property type="entry name" value="REC_hyHK_CKI1_RcsC-like"/>
    <property type="match status" value="1"/>
</dbReference>
<dbReference type="CDD" id="cd00088">
    <property type="entry name" value="HPT"/>
    <property type="match status" value="1"/>
</dbReference>
<feature type="modified residue" description="Phosphohistidine" evidence="3">
    <location>
        <position position="336"/>
    </location>
</feature>
<dbReference type="InterPro" id="IPR036641">
    <property type="entry name" value="HPT_dom_sf"/>
</dbReference>
<dbReference type="PROSITE" id="PS50110">
    <property type="entry name" value="RESPONSE_REGULATORY"/>
    <property type="match status" value="1"/>
</dbReference>
<feature type="region of interest" description="Disordered" evidence="5">
    <location>
        <begin position="104"/>
        <end position="137"/>
    </location>
</feature>
<evidence type="ECO:0000259" key="6">
    <source>
        <dbReference type="PROSITE" id="PS50110"/>
    </source>
</evidence>
<feature type="domain" description="Response regulatory" evidence="6">
    <location>
        <begin position="141"/>
        <end position="260"/>
    </location>
</feature>
<dbReference type="EMBL" id="JACYTO010000001">
    <property type="protein sequence ID" value="MBD8501851.1"/>
    <property type="molecule type" value="Genomic_DNA"/>
</dbReference>
<evidence type="ECO:0000256" key="4">
    <source>
        <dbReference type="PROSITE-ProRule" id="PRU00169"/>
    </source>
</evidence>
<evidence type="ECO:0000256" key="1">
    <source>
        <dbReference type="ARBA" id="ARBA00022553"/>
    </source>
</evidence>
<dbReference type="Proteomes" id="UP000603602">
    <property type="component" value="Unassembled WGS sequence"/>
</dbReference>